<comment type="caution">
    <text evidence="2">The sequence shown here is derived from an EMBL/GenBank/DDBJ whole genome shotgun (WGS) entry which is preliminary data.</text>
</comment>
<gene>
    <name evidence="2" type="ORF">RN001_001142</name>
</gene>
<proteinExistence type="predicted"/>
<reference evidence="3" key="1">
    <citation type="submission" date="2023-01" db="EMBL/GenBank/DDBJ databases">
        <title>Key to firefly adult light organ development and bioluminescence: homeobox transcription factors regulate luciferase expression and transportation to peroxisome.</title>
        <authorList>
            <person name="Fu X."/>
        </authorList>
    </citation>
    <scope>NUCLEOTIDE SEQUENCE [LARGE SCALE GENOMIC DNA]</scope>
</reference>
<evidence type="ECO:0000313" key="2">
    <source>
        <dbReference type="EMBL" id="KAK4884871.1"/>
    </source>
</evidence>
<dbReference type="EMBL" id="JARPUR010000001">
    <property type="protein sequence ID" value="KAK4884871.1"/>
    <property type="molecule type" value="Genomic_DNA"/>
</dbReference>
<keyword evidence="1" id="KW-0175">Coiled coil</keyword>
<keyword evidence="3" id="KW-1185">Reference proteome</keyword>
<organism evidence="2 3">
    <name type="scientific">Aquatica leii</name>
    <dbReference type="NCBI Taxonomy" id="1421715"/>
    <lineage>
        <taxon>Eukaryota</taxon>
        <taxon>Metazoa</taxon>
        <taxon>Ecdysozoa</taxon>
        <taxon>Arthropoda</taxon>
        <taxon>Hexapoda</taxon>
        <taxon>Insecta</taxon>
        <taxon>Pterygota</taxon>
        <taxon>Neoptera</taxon>
        <taxon>Endopterygota</taxon>
        <taxon>Coleoptera</taxon>
        <taxon>Polyphaga</taxon>
        <taxon>Elateriformia</taxon>
        <taxon>Elateroidea</taxon>
        <taxon>Lampyridae</taxon>
        <taxon>Luciolinae</taxon>
        <taxon>Aquatica</taxon>
    </lineage>
</organism>
<dbReference type="AlphaFoldDB" id="A0AAN7PN61"/>
<evidence type="ECO:0000313" key="3">
    <source>
        <dbReference type="Proteomes" id="UP001353858"/>
    </source>
</evidence>
<sequence length="118" mass="13901">MQKELNYNLDFKINEMECRLRIEKTTLDDYVQVLLYKIAELEKQFADENELKGMIQKQIVNIEEEMRRLTAAIDSDNTQMETLKNKLQNEVLACEDSIKQKQKKPSNDCNINKLVKTS</sequence>
<feature type="coiled-coil region" evidence="1">
    <location>
        <begin position="52"/>
        <end position="104"/>
    </location>
</feature>
<dbReference type="Proteomes" id="UP001353858">
    <property type="component" value="Unassembled WGS sequence"/>
</dbReference>
<accession>A0AAN7PN61</accession>
<evidence type="ECO:0000256" key="1">
    <source>
        <dbReference type="SAM" id="Coils"/>
    </source>
</evidence>
<protein>
    <submittedName>
        <fullName evidence="2">Uncharacterized protein</fullName>
    </submittedName>
</protein>
<name>A0AAN7PN61_9COLE</name>